<reference evidence="1" key="1">
    <citation type="submission" date="2021-10" db="EMBL/GenBank/DDBJ databases">
        <title>Tropical sea cucumber genome reveals ecological adaptation and Cuvierian tubules defense mechanism.</title>
        <authorList>
            <person name="Chen T."/>
        </authorList>
    </citation>
    <scope>NUCLEOTIDE SEQUENCE</scope>
    <source>
        <strain evidence="1">Nanhai2018</strain>
        <tissue evidence="1">Muscle</tissue>
    </source>
</reference>
<dbReference type="AlphaFoldDB" id="A0A9Q1C5Q4"/>
<accession>A0A9Q1C5Q4</accession>
<dbReference type="Proteomes" id="UP001152320">
    <property type="component" value="Chromosome 7"/>
</dbReference>
<comment type="caution">
    <text evidence="1">The sequence shown here is derived from an EMBL/GenBank/DDBJ whole genome shotgun (WGS) entry which is preliminary data.</text>
</comment>
<keyword evidence="2" id="KW-1185">Reference proteome</keyword>
<proteinExistence type="predicted"/>
<dbReference type="EMBL" id="JAIZAY010000007">
    <property type="protein sequence ID" value="KAJ8038391.1"/>
    <property type="molecule type" value="Genomic_DNA"/>
</dbReference>
<sequence length="70" mass="8174">MPMYIVKYDAIRSMPYFAEYVVSPQISNPKDMQQSTRIFLSEGHDFFLSEFITKVIDERDDSTMRGSIVT</sequence>
<evidence type="ECO:0000313" key="2">
    <source>
        <dbReference type="Proteomes" id="UP001152320"/>
    </source>
</evidence>
<protein>
    <submittedName>
        <fullName evidence="1">Uncharacterized protein</fullName>
    </submittedName>
</protein>
<evidence type="ECO:0000313" key="1">
    <source>
        <dbReference type="EMBL" id="KAJ8038391.1"/>
    </source>
</evidence>
<gene>
    <name evidence="1" type="ORF">HOLleu_15811</name>
</gene>
<organism evidence="1 2">
    <name type="scientific">Holothuria leucospilota</name>
    <name type="common">Black long sea cucumber</name>
    <name type="synonym">Mertensiothuria leucospilota</name>
    <dbReference type="NCBI Taxonomy" id="206669"/>
    <lineage>
        <taxon>Eukaryota</taxon>
        <taxon>Metazoa</taxon>
        <taxon>Echinodermata</taxon>
        <taxon>Eleutherozoa</taxon>
        <taxon>Echinozoa</taxon>
        <taxon>Holothuroidea</taxon>
        <taxon>Aspidochirotacea</taxon>
        <taxon>Aspidochirotida</taxon>
        <taxon>Holothuriidae</taxon>
        <taxon>Holothuria</taxon>
    </lineage>
</organism>
<name>A0A9Q1C5Q4_HOLLE</name>